<evidence type="ECO:0000313" key="7">
    <source>
        <dbReference type="EMBL" id="MFC3100456.1"/>
    </source>
</evidence>
<dbReference type="InterPro" id="IPR003439">
    <property type="entry name" value="ABC_transporter-like_ATP-bd"/>
</dbReference>
<accession>A0ABV7EFW7</accession>
<dbReference type="Proteomes" id="UP001595378">
    <property type="component" value="Unassembled WGS sequence"/>
</dbReference>
<protein>
    <submittedName>
        <fullName evidence="7">ABC transporter ATP-binding protein</fullName>
    </submittedName>
</protein>
<keyword evidence="3 7" id="KW-0067">ATP-binding</keyword>
<proteinExistence type="predicted"/>
<dbReference type="PROSITE" id="PS00211">
    <property type="entry name" value="ABC_TRANSPORTER_1"/>
    <property type="match status" value="1"/>
</dbReference>
<comment type="caution">
    <text evidence="7">The sequence shown here is derived from an EMBL/GenBank/DDBJ whole genome shotgun (WGS) entry which is preliminary data.</text>
</comment>
<dbReference type="PROSITE" id="PS50893">
    <property type="entry name" value="ABC_TRANSPORTER_2"/>
    <property type="match status" value="1"/>
</dbReference>
<evidence type="ECO:0000256" key="2">
    <source>
        <dbReference type="ARBA" id="ARBA00022741"/>
    </source>
</evidence>
<evidence type="ECO:0000256" key="1">
    <source>
        <dbReference type="ARBA" id="ARBA00022448"/>
    </source>
</evidence>
<dbReference type="SMART" id="SM00382">
    <property type="entry name" value="AAA"/>
    <property type="match status" value="1"/>
</dbReference>
<dbReference type="InterPro" id="IPR003593">
    <property type="entry name" value="AAA+_ATPase"/>
</dbReference>
<dbReference type="CDD" id="cd03214">
    <property type="entry name" value="ABC_Iron-Siderophores_B12_Hemin"/>
    <property type="match status" value="1"/>
</dbReference>
<organism evidence="7 8">
    <name type="scientific">Alteraurantiacibacter lauratis</name>
    <dbReference type="NCBI Taxonomy" id="2054627"/>
    <lineage>
        <taxon>Bacteria</taxon>
        <taxon>Pseudomonadati</taxon>
        <taxon>Pseudomonadota</taxon>
        <taxon>Alphaproteobacteria</taxon>
        <taxon>Sphingomonadales</taxon>
        <taxon>Erythrobacteraceae</taxon>
        <taxon>Alteraurantiacibacter</taxon>
    </lineage>
</organism>
<evidence type="ECO:0000256" key="3">
    <source>
        <dbReference type="ARBA" id="ARBA00022840"/>
    </source>
</evidence>
<keyword evidence="8" id="KW-1185">Reference proteome</keyword>
<reference evidence="8" key="1">
    <citation type="journal article" date="2019" name="Int. J. Syst. Evol. Microbiol.">
        <title>The Global Catalogue of Microorganisms (GCM) 10K type strain sequencing project: providing services to taxonomists for standard genome sequencing and annotation.</title>
        <authorList>
            <consortium name="The Broad Institute Genomics Platform"/>
            <consortium name="The Broad Institute Genome Sequencing Center for Infectious Disease"/>
            <person name="Wu L."/>
            <person name="Ma J."/>
        </authorList>
    </citation>
    <scope>NUCLEOTIDE SEQUENCE [LARGE SCALE GENOMIC DNA]</scope>
    <source>
        <strain evidence="8">KCTC 52606</strain>
    </source>
</reference>
<dbReference type="InterPro" id="IPR027417">
    <property type="entry name" value="P-loop_NTPase"/>
</dbReference>
<dbReference type="SUPFAM" id="SSF52540">
    <property type="entry name" value="P-loop containing nucleoside triphosphate hydrolases"/>
    <property type="match status" value="1"/>
</dbReference>
<feature type="domain" description="ABC transporter" evidence="6">
    <location>
        <begin position="2"/>
        <end position="238"/>
    </location>
</feature>
<comment type="function">
    <text evidence="5">Part of the ABC transporter complex HmuTUV involved in hemin import. Responsible for energy coupling to the transport system.</text>
</comment>
<dbReference type="InterPro" id="IPR017871">
    <property type="entry name" value="ABC_transporter-like_CS"/>
</dbReference>
<dbReference type="Pfam" id="PF00005">
    <property type="entry name" value="ABC_tran"/>
    <property type="match status" value="1"/>
</dbReference>
<keyword evidence="4" id="KW-1278">Translocase</keyword>
<dbReference type="GO" id="GO:0005524">
    <property type="term" value="F:ATP binding"/>
    <property type="evidence" value="ECO:0007669"/>
    <property type="project" value="UniProtKB-KW"/>
</dbReference>
<dbReference type="PANTHER" id="PTHR42794:SF1">
    <property type="entry name" value="HEMIN IMPORT ATP-BINDING PROTEIN HMUV"/>
    <property type="match status" value="1"/>
</dbReference>
<dbReference type="Gene3D" id="3.40.50.300">
    <property type="entry name" value="P-loop containing nucleotide triphosphate hydrolases"/>
    <property type="match status" value="1"/>
</dbReference>
<name>A0ABV7EFW7_9SPHN</name>
<evidence type="ECO:0000256" key="5">
    <source>
        <dbReference type="ARBA" id="ARBA00037066"/>
    </source>
</evidence>
<dbReference type="EMBL" id="JBHRSU010000005">
    <property type="protein sequence ID" value="MFC3100456.1"/>
    <property type="molecule type" value="Genomic_DNA"/>
</dbReference>
<keyword evidence="2" id="KW-0547">Nucleotide-binding</keyword>
<dbReference type="PANTHER" id="PTHR42794">
    <property type="entry name" value="HEMIN IMPORT ATP-BINDING PROTEIN HMUV"/>
    <property type="match status" value="1"/>
</dbReference>
<evidence type="ECO:0000313" key="8">
    <source>
        <dbReference type="Proteomes" id="UP001595378"/>
    </source>
</evidence>
<sequence length="265" mass="28067">MLEARGVTVRAGTCPIIDRISLRLGRGELVGLLGPNGAGKSTLLRALAGVGTARAEGEVLLGAHRLDRLDPGERARLLAYLPQDRTIAWAVPVREVVALGRFPHRRALAPPSMADAAAVETAMAQTGIAAIATRPAHVLSGGEKARVLLARALAVEAPLLLADEPVAGLDPRHQLAVMELLRARARAGTGVLAVLQELPLAARFLDRVILMHRGQIVADGPPLEVLVPDRIAAVFGVQPLAGVHDGEAWLLPWEIHEKGAELRPE</sequence>
<evidence type="ECO:0000259" key="6">
    <source>
        <dbReference type="PROSITE" id="PS50893"/>
    </source>
</evidence>
<dbReference type="RefSeq" id="WP_336917710.1">
    <property type="nucleotide sequence ID" value="NZ_JBANRN010000002.1"/>
</dbReference>
<gene>
    <name evidence="7" type="ORF">ACFODK_06080</name>
</gene>
<evidence type="ECO:0000256" key="4">
    <source>
        <dbReference type="ARBA" id="ARBA00022967"/>
    </source>
</evidence>
<keyword evidence="1" id="KW-0813">Transport</keyword>